<evidence type="ECO:0000259" key="2">
    <source>
        <dbReference type="Pfam" id="PF10756"/>
    </source>
</evidence>
<name>A0ABX2EYC7_9PSEU</name>
<evidence type="ECO:0000313" key="3">
    <source>
        <dbReference type="EMBL" id="NRN63997.1"/>
    </source>
</evidence>
<protein>
    <submittedName>
        <fullName evidence="3">PH (Pleckstrin-likey) domain-containing protein</fullName>
    </submittedName>
</protein>
<proteinExistence type="predicted"/>
<dbReference type="Pfam" id="PF10756">
    <property type="entry name" value="bPH_6"/>
    <property type="match status" value="1"/>
</dbReference>
<reference evidence="3 4" key="1">
    <citation type="submission" date="2020-01" db="EMBL/GenBank/DDBJ databases">
        <title>Kibdelosporangium persica a novel Actinomycetes from a hot desert in Iran.</title>
        <authorList>
            <person name="Safaei N."/>
            <person name="Zaburannyi N."/>
            <person name="Mueller R."/>
            <person name="Wink J."/>
        </authorList>
    </citation>
    <scope>NUCLEOTIDE SEQUENCE [LARGE SCALE GENOMIC DNA]</scope>
    <source>
        <strain evidence="3 4">4NS15</strain>
    </source>
</reference>
<sequence length="122" mass="13228">MLVAVGWVAAAGGAAWAILTEDTPGRVLVGLATLIAALLALHGTLARPRLTADSNGLILRRFASRRQWAWAEVNVRLVRTRRLGRQVSTLELDAEDDLVVLGWLDLGVPPEDVADALRELRT</sequence>
<keyword evidence="1" id="KW-0472">Membrane</keyword>
<evidence type="ECO:0000313" key="4">
    <source>
        <dbReference type="Proteomes" id="UP000763557"/>
    </source>
</evidence>
<organism evidence="3 4">
    <name type="scientific">Kibdelosporangium persicum</name>
    <dbReference type="NCBI Taxonomy" id="2698649"/>
    <lineage>
        <taxon>Bacteria</taxon>
        <taxon>Bacillati</taxon>
        <taxon>Actinomycetota</taxon>
        <taxon>Actinomycetes</taxon>
        <taxon>Pseudonocardiales</taxon>
        <taxon>Pseudonocardiaceae</taxon>
        <taxon>Kibdelosporangium</taxon>
    </lineage>
</organism>
<feature type="domain" description="Low molecular weight protein antigen 6 PH" evidence="2">
    <location>
        <begin position="47"/>
        <end position="121"/>
    </location>
</feature>
<gene>
    <name evidence="3" type="ORF">GC106_12010</name>
</gene>
<feature type="transmembrane region" description="Helical" evidence="1">
    <location>
        <begin position="27"/>
        <end position="45"/>
    </location>
</feature>
<dbReference type="InterPro" id="IPR019692">
    <property type="entry name" value="CFP-6_PH"/>
</dbReference>
<accession>A0ABX2EYC7</accession>
<keyword evidence="1" id="KW-1133">Transmembrane helix</keyword>
<comment type="caution">
    <text evidence="3">The sequence shown here is derived from an EMBL/GenBank/DDBJ whole genome shotgun (WGS) entry which is preliminary data.</text>
</comment>
<evidence type="ECO:0000256" key="1">
    <source>
        <dbReference type="SAM" id="Phobius"/>
    </source>
</evidence>
<keyword evidence="1" id="KW-0812">Transmembrane</keyword>
<keyword evidence="4" id="KW-1185">Reference proteome</keyword>
<dbReference type="EMBL" id="JAAATY010000002">
    <property type="protein sequence ID" value="NRN63997.1"/>
    <property type="molecule type" value="Genomic_DNA"/>
</dbReference>
<dbReference type="Proteomes" id="UP000763557">
    <property type="component" value="Unassembled WGS sequence"/>
</dbReference>